<dbReference type="InterPro" id="IPR005888">
    <property type="entry name" value="dTDP_Gluc_deHydtase"/>
</dbReference>
<evidence type="ECO:0000259" key="9">
    <source>
        <dbReference type="Pfam" id="PF16363"/>
    </source>
</evidence>
<dbReference type="Proteomes" id="UP000179095">
    <property type="component" value="Unassembled WGS sequence"/>
</dbReference>
<evidence type="ECO:0000313" key="10">
    <source>
        <dbReference type="EMBL" id="OGC09935.1"/>
    </source>
</evidence>
<comment type="catalytic activity">
    <reaction evidence="1 8">
        <text>dTDP-alpha-D-glucose = dTDP-4-dehydro-6-deoxy-alpha-D-glucose + H2O</text>
        <dbReference type="Rhea" id="RHEA:17221"/>
        <dbReference type="ChEBI" id="CHEBI:15377"/>
        <dbReference type="ChEBI" id="CHEBI:57477"/>
        <dbReference type="ChEBI" id="CHEBI:57649"/>
        <dbReference type="EC" id="4.2.1.46"/>
    </reaction>
</comment>
<comment type="cofactor">
    <cofactor evidence="2 8">
        <name>NAD(+)</name>
        <dbReference type="ChEBI" id="CHEBI:57540"/>
    </cofactor>
</comment>
<sequence length="339" mass="39609">MKKILITGGAGFMGSNMIRYLLRQYPEYCIVNVDKLTYAGNLNNLKDIADDPRYRFYQADIIDSKFIDDLFHREQFDYVLNYAAETHVDRSIMDPDAFLYTDIIGTFTLLEAVKKYGVERMVQISTDEVFGSTLDGAFTEVSPFQPNSPYSASKAGADHLCRAYFVTYQVPVIMTHSCNFYGPYQYPEKFLPLFITNLLEDKKVPIYGDGKYVREWIYTEDHCRAIDLVLHQGRVGEVYNIGTGYRQENLSVTKLLLELLDKDQSYIEFIKDRPGHDRRYAIDATKLRNELGWVPMFSFEQGLEAKVRWYQQNTSWWKELKSGAYEAYYRQQYHERLSS</sequence>
<dbReference type="FunFam" id="3.40.50.720:FF:000304">
    <property type="entry name" value="UDP-glucose 4,6-dehydratase"/>
    <property type="match status" value="1"/>
</dbReference>
<dbReference type="InterPro" id="IPR016040">
    <property type="entry name" value="NAD(P)-bd_dom"/>
</dbReference>
<evidence type="ECO:0000256" key="7">
    <source>
        <dbReference type="ARBA" id="ARBA00023239"/>
    </source>
</evidence>
<dbReference type="EMBL" id="METQ01000009">
    <property type="protein sequence ID" value="OGC09935.1"/>
    <property type="molecule type" value="Genomic_DNA"/>
</dbReference>
<evidence type="ECO:0000256" key="6">
    <source>
        <dbReference type="ARBA" id="ARBA00023027"/>
    </source>
</evidence>
<comment type="similarity">
    <text evidence="3 8">Belongs to the NAD(P)-dependent epimerase/dehydratase family. dTDP-glucose dehydratase subfamily.</text>
</comment>
<evidence type="ECO:0000313" key="11">
    <source>
        <dbReference type="Proteomes" id="UP000179095"/>
    </source>
</evidence>
<dbReference type="Pfam" id="PF16363">
    <property type="entry name" value="GDP_Man_Dehyd"/>
    <property type="match status" value="1"/>
</dbReference>
<keyword evidence="7 8" id="KW-0456">Lyase</keyword>
<evidence type="ECO:0000256" key="1">
    <source>
        <dbReference type="ARBA" id="ARBA00001539"/>
    </source>
</evidence>
<dbReference type="Gene3D" id="3.40.50.720">
    <property type="entry name" value="NAD(P)-binding Rossmann-like Domain"/>
    <property type="match status" value="1"/>
</dbReference>
<feature type="domain" description="NAD(P)-binding" evidence="9">
    <location>
        <begin position="5"/>
        <end position="304"/>
    </location>
</feature>
<evidence type="ECO:0000256" key="5">
    <source>
        <dbReference type="ARBA" id="ARBA00016977"/>
    </source>
</evidence>
<comment type="caution">
    <text evidence="10">The sequence shown here is derived from an EMBL/GenBank/DDBJ whole genome shotgun (WGS) entry which is preliminary data.</text>
</comment>
<accession>A0A1F4RNZ2</accession>
<organism evidence="10 11">
    <name type="scientific">candidate division WOR-1 bacterium RIFCSPLOWO2_12_FULL_45_9</name>
    <dbReference type="NCBI Taxonomy" id="1802568"/>
    <lineage>
        <taxon>Bacteria</taxon>
        <taxon>Bacillati</taxon>
        <taxon>Saganbacteria</taxon>
    </lineage>
</organism>
<evidence type="ECO:0000256" key="8">
    <source>
        <dbReference type="RuleBase" id="RU004473"/>
    </source>
</evidence>
<gene>
    <name evidence="10" type="ORF">A3F86_04125</name>
</gene>
<dbReference type="GO" id="GO:0009225">
    <property type="term" value="P:nucleotide-sugar metabolic process"/>
    <property type="evidence" value="ECO:0007669"/>
    <property type="project" value="InterPro"/>
</dbReference>
<name>A0A1F4RNZ2_UNCSA</name>
<dbReference type="Gene3D" id="3.90.25.10">
    <property type="entry name" value="UDP-galactose 4-epimerase, domain 1"/>
    <property type="match status" value="1"/>
</dbReference>
<evidence type="ECO:0000256" key="2">
    <source>
        <dbReference type="ARBA" id="ARBA00001911"/>
    </source>
</evidence>
<protein>
    <recommendedName>
        <fullName evidence="5 8">dTDP-glucose 4,6-dehydratase</fullName>
        <ecNumber evidence="4 8">4.2.1.46</ecNumber>
    </recommendedName>
</protein>
<dbReference type="GO" id="GO:0008460">
    <property type="term" value="F:dTDP-glucose 4,6-dehydratase activity"/>
    <property type="evidence" value="ECO:0007669"/>
    <property type="project" value="UniProtKB-EC"/>
</dbReference>
<dbReference type="InterPro" id="IPR036291">
    <property type="entry name" value="NAD(P)-bd_dom_sf"/>
</dbReference>
<evidence type="ECO:0000256" key="4">
    <source>
        <dbReference type="ARBA" id="ARBA00011990"/>
    </source>
</evidence>
<dbReference type="STRING" id="1802568.A3F86_04125"/>
<proteinExistence type="inferred from homology"/>
<dbReference type="CDD" id="cd05246">
    <property type="entry name" value="dTDP_GD_SDR_e"/>
    <property type="match status" value="1"/>
</dbReference>
<dbReference type="NCBIfam" id="TIGR01181">
    <property type="entry name" value="dTDP_gluc_dehyt"/>
    <property type="match status" value="1"/>
</dbReference>
<dbReference type="SUPFAM" id="SSF51735">
    <property type="entry name" value="NAD(P)-binding Rossmann-fold domains"/>
    <property type="match status" value="1"/>
</dbReference>
<dbReference type="PANTHER" id="PTHR43000">
    <property type="entry name" value="DTDP-D-GLUCOSE 4,6-DEHYDRATASE-RELATED"/>
    <property type="match status" value="1"/>
</dbReference>
<keyword evidence="6" id="KW-0520">NAD</keyword>
<reference evidence="10 11" key="1">
    <citation type="journal article" date="2016" name="Nat. Commun.">
        <title>Thousands of microbial genomes shed light on interconnected biogeochemical processes in an aquifer system.</title>
        <authorList>
            <person name="Anantharaman K."/>
            <person name="Brown C.T."/>
            <person name="Hug L.A."/>
            <person name="Sharon I."/>
            <person name="Castelle C.J."/>
            <person name="Probst A.J."/>
            <person name="Thomas B.C."/>
            <person name="Singh A."/>
            <person name="Wilkins M.J."/>
            <person name="Karaoz U."/>
            <person name="Brodie E.L."/>
            <person name="Williams K.H."/>
            <person name="Hubbard S.S."/>
            <person name="Banfield J.F."/>
        </authorList>
    </citation>
    <scope>NUCLEOTIDE SEQUENCE [LARGE SCALE GENOMIC DNA]</scope>
</reference>
<dbReference type="EC" id="4.2.1.46" evidence="4 8"/>
<dbReference type="AlphaFoldDB" id="A0A1F4RNZ2"/>
<evidence type="ECO:0000256" key="3">
    <source>
        <dbReference type="ARBA" id="ARBA00008178"/>
    </source>
</evidence>